<feature type="region of interest" description="Disordered" evidence="1">
    <location>
        <begin position="1"/>
        <end position="20"/>
    </location>
</feature>
<evidence type="ECO:0000313" key="3">
    <source>
        <dbReference type="Proteomes" id="UP000299102"/>
    </source>
</evidence>
<sequence>MTKLANPRPPLPPSAEAPSDNRQRTFTVFHSLHSCFIGCNLTGQQSLIRLQTVFGDQATEKTTIYNWFAIFKRGCINLNDEFRDGRPSTAMNNKNIDSVRRIIETNRYLTYDDIRTSLGIGINLIQSIVHKHLGKKNCTRGEFHTISTEVQKTYRVTGYNLMLTRFKKGTSNLVWDIVIGDDSKTKQQSTAYG</sequence>
<gene>
    <name evidence="2" type="ORF">EVAR_104028_1</name>
</gene>
<name>A0A4C1Z908_EUMVA</name>
<accession>A0A4C1Z908</accession>
<comment type="caution">
    <text evidence="2">The sequence shown here is derived from an EMBL/GenBank/DDBJ whole genome shotgun (WGS) entry which is preliminary data.</text>
</comment>
<dbReference type="OrthoDB" id="10017160at2759"/>
<proteinExistence type="predicted"/>
<dbReference type="Proteomes" id="UP000299102">
    <property type="component" value="Unassembled WGS sequence"/>
</dbReference>
<protein>
    <recommendedName>
        <fullName evidence="4">Mos1 transposase HTH domain-containing protein</fullName>
    </recommendedName>
</protein>
<dbReference type="InterPro" id="IPR052709">
    <property type="entry name" value="Transposase-MT_Hybrid"/>
</dbReference>
<evidence type="ECO:0008006" key="4">
    <source>
        <dbReference type="Google" id="ProtNLM"/>
    </source>
</evidence>
<dbReference type="PANTHER" id="PTHR46060">
    <property type="entry name" value="MARINER MOS1 TRANSPOSASE-LIKE PROTEIN"/>
    <property type="match status" value="1"/>
</dbReference>
<keyword evidence="3" id="KW-1185">Reference proteome</keyword>
<dbReference type="AlphaFoldDB" id="A0A4C1Z908"/>
<reference evidence="2 3" key="1">
    <citation type="journal article" date="2019" name="Commun. Biol.">
        <title>The bagworm genome reveals a unique fibroin gene that provides high tensile strength.</title>
        <authorList>
            <person name="Kono N."/>
            <person name="Nakamura H."/>
            <person name="Ohtoshi R."/>
            <person name="Tomita M."/>
            <person name="Numata K."/>
            <person name="Arakawa K."/>
        </authorList>
    </citation>
    <scope>NUCLEOTIDE SEQUENCE [LARGE SCALE GENOMIC DNA]</scope>
</reference>
<dbReference type="STRING" id="151549.A0A4C1Z908"/>
<dbReference type="PANTHER" id="PTHR46060:SF1">
    <property type="entry name" value="MARINER MOS1 TRANSPOSASE-LIKE PROTEIN"/>
    <property type="match status" value="1"/>
</dbReference>
<organism evidence="2 3">
    <name type="scientific">Eumeta variegata</name>
    <name type="common">Bagworm moth</name>
    <name type="synonym">Eumeta japonica</name>
    <dbReference type="NCBI Taxonomy" id="151549"/>
    <lineage>
        <taxon>Eukaryota</taxon>
        <taxon>Metazoa</taxon>
        <taxon>Ecdysozoa</taxon>
        <taxon>Arthropoda</taxon>
        <taxon>Hexapoda</taxon>
        <taxon>Insecta</taxon>
        <taxon>Pterygota</taxon>
        <taxon>Neoptera</taxon>
        <taxon>Endopterygota</taxon>
        <taxon>Lepidoptera</taxon>
        <taxon>Glossata</taxon>
        <taxon>Ditrysia</taxon>
        <taxon>Tineoidea</taxon>
        <taxon>Psychidae</taxon>
        <taxon>Oiketicinae</taxon>
        <taxon>Eumeta</taxon>
    </lineage>
</organism>
<evidence type="ECO:0000256" key="1">
    <source>
        <dbReference type="SAM" id="MobiDB-lite"/>
    </source>
</evidence>
<dbReference type="EMBL" id="BGZK01001627">
    <property type="protein sequence ID" value="GBP83584.1"/>
    <property type="molecule type" value="Genomic_DNA"/>
</dbReference>
<evidence type="ECO:0000313" key="2">
    <source>
        <dbReference type="EMBL" id="GBP83584.1"/>
    </source>
</evidence>